<keyword evidence="2" id="KW-1185">Reference proteome</keyword>
<organism evidence="1 2">
    <name type="scientific">Hymenobacter edaphi</name>
    <dbReference type="NCBI Taxonomy" id="2211146"/>
    <lineage>
        <taxon>Bacteria</taxon>
        <taxon>Pseudomonadati</taxon>
        <taxon>Bacteroidota</taxon>
        <taxon>Cytophagia</taxon>
        <taxon>Cytophagales</taxon>
        <taxon>Hymenobacteraceae</taxon>
        <taxon>Hymenobacter</taxon>
    </lineage>
</organism>
<dbReference type="OrthoDB" id="885166at2"/>
<evidence type="ECO:0000313" key="2">
    <source>
        <dbReference type="Proteomes" id="UP000248553"/>
    </source>
</evidence>
<dbReference type="Proteomes" id="UP000248553">
    <property type="component" value="Unassembled WGS sequence"/>
</dbReference>
<dbReference type="NCBIfam" id="TIGR04183">
    <property type="entry name" value="Por_Secre_tail"/>
    <property type="match status" value="1"/>
</dbReference>
<evidence type="ECO:0000313" key="1">
    <source>
        <dbReference type="EMBL" id="RAK63939.1"/>
    </source>
</evidence>
<comment type="caution">
    <text evidence="1">The sequence shown here is derived from an EMBL/GenBank/DDBJ whole genome shotgun (WGS) entry which is preliminary data.</text>
</comment>
<dbReference type="InterPro" id="IPR026444">
    <property type="entry name" value="Secre_tail"/>
</dbReference>
<proteinExistence type="predicted"/>
<sequence length="280" mass="30908">MRASACCRLSFLLLWPLLMGCDGKESAETYHFVNAPTAHRVNLARLLGERLTLVSATDTLELRVRFERATRTSMVLNARSGDTLMRGWVTRHRRLYYFAEPLRDSTYWIHAWRRTSGMVQGLTDDAAQMLALRAATDAGRLPPALVLPVLRADTLFTKRLRYEAAALRPVFEALVDSCPPYRLQTAAPARLAAGEAGAAALIGEVYPNPAPAGGLVHVRTGGAAEVSYTLLDAQGRRWRRGQQLRASFTLPLENVPAGTYLLRLTEPASGRTATRHLVVE</sequence>
<dbReference type="PROSITE" id="PS51257">
    <property type="entry name" value="PROKAR_LIPOPROTEIN"/>
    <property type="match status" value="1"/>
</dbReference>
<dbReference type="RefSeq" id="WP_111480057.1">
    <property type="nucleotide sequence ID" value="NZ_QHKM01000008.1"/>
</dbReference>
<dbReference type="AlphaFoldDB" id="A0A328BAY6"/>
<evidence type="ECO:0008006" key="3">
    <source>
        <dbReference type="Google" id="ProtNLM"/>
    </source>
</evidence>
<reference evidence="2" key="1">
    <citation type="submission" date="2018-05" db="EMBL/GenBank/DDBJ databases">
        <authorList>
            <person name="Nie L."/>
        </authorList>
    </citation>
    <scope>NUCLEOTIDE SEQUENCE [LARGE SCALE GENOMIC DNA]</scope>
    <source>
        <strain evidence="2">NL</strain>
    </source>
</reference>
<dbReference type="EMBL" id="QHKM01000008">
    <property type="protein sequence ID" value="RAK63939.1"/>
    <property type="molecule type" value="Genomic_DNA"/>
</dbReference>
<name>A0A328BAY6_9BACT</name>
<accession>A0A328BAY6</accession>
<protein>
    <recommendedName>
        <fullName evidence="3">Secretion system C-terminal sorting domain-containing protein</fullName>
    </recommendedName>
</protein>
<gene>
    <name evidence="1" type="ORF">DLM85_20555</name>
</gene>